<organism evidence="2 3">
    <name type="scientific">Helicobacter bilis WiWa</name>
    <dbReference type="NCBI Taxonomy" id="1235804"/>
    <lineage>
        <taxon>Bacteria</taxon>
        <taxon>Pseudomonadati</taxon>
        <taxon>Campylobacterota</taxon>
        <taxon>Epsilonproteobacteria</taxon>
        <taxon>Campylobacterales</taxon>
        <taxon>Helicobacteraceae</taxon>
        <taxon>Helicobacter</taxon>
    </lineage>
</organism>
<proteinExistence type="predicted"/>
<feature type="transmembrane region" description="Helical" evidence="1">
    <location>
        <begin position="12"/>
        <end position="29"/>
    </location>
</feature>
<gene>
    <name evidence="2" type="ORF">C826_01855</name>
</gene>
<dbReference type="PATRIC" id="fig|1235804.3.peg.2036"/>
<accession>N2BH72</accession>
<evidence type="ECO:0000313" key="2">
    <source>
        <dbReference type="EMBL" id="EMZ37775.1"/>
    </source>
</evidence>
<keyword evidence="1" id="KW-0812">Transmembrane</keyword>
<evidence type="ECO:0000313" key="3">
    <source>
        <dbReference type="Proteomes" id="UP000012527"/>
    </source>
</evidence>
<evidence type="ECO:0000256" key="1">
    <source>
        <dbReference type="SAM" id="Phobius"/>
    </source>
</evidence>
<dbReference type="EMBL" id="AQFW01000016">
    <property type="protein sequence ID" value="EMZ37775.1"/>
    <property type="molecule type" value="Genomic_DNA"/>
</dbReference>
<dbReference type="AlphaFoldDB" id="N2BH72"/>
<dbReference type="RefSeq" id="WP_004088427.1">
    <property type="nucleotide sequence ID" value="NZ_KB822518.1"/>
</dbReference>
<dbReference type="GeneID" id="68902249"/>
<reference evidence="2 3" key="1">
    <citation type="submission" date="2013-02" db="EMBL/GenBank/DDBJ databases">
        <title>The Genome Sequence of Helicobacter bilis WiWa.</title>
        <authorList>
            <consortium name="The Broad Institute Genome Sequencing Platform"/>
            <person name="Ward D."/>
            <person name="Overstreet A.-M.C."/>
            <person name="Ramer-Tait A.E."/>
            <person name="Phillips G.J."/>
            <person name="Wannemuehler M.J."/>
            <person name="Walker B."/>
            <person name="Young S.K."/>
            <person name="Zeng Q."/>
            <person name="Gargeya S."/>
            <person name="Fitzgerald M."/>
            <person name="Haas B."/>
            <person name="Abouelleil A."/>
            <person name="Alvarado L."/>
            <person name="Arachchi H.M."/>
            <person name="Berlin A.M."/>
            <person name="Chapman S.B."/>
            <person name="Dewar J."/>
            <person name="Goldberg J."/>
            <person name="Griggs A."/>
            <person name="Gujja S."/>
            <person name="Hansen M."/>
            <person name="Howarth C."/>
            <person name="Imamovic A."/>
            <person name="Larimer J."/>
            <person name="McCowan C."/>
            <person name="Murphy C."/>
            <person name="Neiman D."/>
            <person name="Pearson M."/>
            <person name="Priest M."/>
            <person name="Roberts A."/>
            <person name="Saif S."/>
            <person name="Shea T."/>
            <person name="Sisk P."/>
            <person name="Sykes S."/>
            <person name="Wortman J."/>
            <person name="Nusbaum C."/>
            <person name="Birren B."/>
        </authorList>
    </citation>
    <scope>NUCLEOTIDE SEQUENCE [LARGE SCALE GENOMIC DNA]</scope>
    <source>
        <strain evidence="2 3">WiWa</strain>
    </source>
</reference>
<keyword evidence="1" id="KW-1133">Transmembrane helix</keyword>
<dbReference type="Proteomes" id="UP000012527">
    <property type="component" value="Unassembled WGS sequence"/>
</dbReference>
<protein>
    <submittedName>
        <fullName evidence="2">Uncharacterized protein</fullName>
    </submittedName>
</protein>
<comment type="caution">
    <text evidence="2">The sequence shown here is derived from an EMBL/GenBank/DDBJ whole genome shotgun (WGS) entry which is preliminary data.</text>
</comment>
<keyword evidence="1" id="KW-0472">Membrane</keyword>
<dbReference type="HOGENOM" id="CLU_2990449_0_0_7"/>
<sequence>MFYHKGLNMVDIILFFSLFTMIVTSHWYHKNQSKILQCEIKELKDKLEKGANNVEAT</sequence>
<name>N2BH72_9HELI</name>